<gene>
    <name evidence="2" type="ORF">caldi_15420</name>
</gene>
<dbReference type="CDD" id="cd02761">
    <property type="entry name" value="MopB_FmdB-FwdB"/>
    <property type="match status" value="1"/>
</dbReference>
<dbReference type="PANTHER" id="PTHR43105">
    <property type="entry name" value="RESPIRATORY NITRATE REDUCTASE"/>
    <property type="match status" value="1"/>
</dbReference>
<dbReference type="GO" id="GO:0016020">
    <property type="term" value="C:membrane"/>
    <property type="evidence" value="ECO:0007669"/>
    <property type="project" value="TreeGrafter"/>
</dbReference>
<evidence type="ECO:0000313" key="3">
    <source>
        <dbReference type="Proteomes" id="UP001163687"/>
    </source>
</evidence>
<dbReference type="GO" id="GO:0003954">
    <property type="term" value="F:NADH dehydrogenase activity"/>
    <property type="evidence" value="ECO:0007669"/>
    <property type="project" value="TreeGrafter"/>
</dbReference>
<dbReference type="AlphaFoldDB" id="A0AA35CJP5"/>
<dbReference type="PIRSF" id="PIRSF005646">
    <property type="entry name" value="FwdB"/>
    <property type="match status" value="1"/>
</dbReference>
<dbReference type="Proteomes" id="UP001163687">
    <property type="component" value="Chromosome"/>
</dbReference>
<protein>
    <submittedName>
        <fullName evidence="2">Formylmethanofuran dehydrogenase subunit B</fullName>
    </submittedName>
</protein>
<dbReference type="InterPro" id="IPR050123">
    <property type="entry name" value="Prok_molybdopt-oxidoreductase"/>
</dbReference>
<dbReference type="PROSITE" id="PS51257">
    <property type="entry name" value="PROKAR_LIPOPROTEIN"/>
    <property type="match status" value="1"/>
</dbReference>
<organism evidence="2 3">
    <name type="scientific">Caldinitratiruptor microaerophilus</name>
    <dbReference type="NCBI Taxonomy" id="671077"/>
    <lineage>
        <taxon>Bacteria</taxon>
        <taxon>Bacillati</taxon>
        <taxon>Bacillota</taxon>
        <taxon>Clostridia</taxon>
        <taxon>Eubacteriales</taxon>
        <taxon>Symbiobacteriaceae</taxon>
        <taxon>Caldinitratiruptor</taxon>
    </lineage>
</organism>
<reference evidence="2" key="1">
    <citation type="submission" date="2022-03" db="EMBL/GenBank/DDBJ databases">
        <title>Complete genome sequence of Caldinitratiruptor microaerophilus.</title>
        <authorList>
            <person name="Mukaiyama R."/>
            <person name="Nishiyama T."/>
            <person name="Ueda K."/>
        </authorList>
    </citation>
    <scope>NUCLEOTIDE SEQUENCE</scope>
    <source>
        <strain evidence="2">JCM 16183</strain>
    </source>
</reference>
<sequence>MPDRVVPNAVCTFCGCVCDDIELTVEGDRITRAKNACVLGVAWFQNHPAGRHAPDARIGGEPASLDAAVEEAARILAGARYPLIFGLSNTTSEAQREAVRLADVTGACIDTTTSVCHGPTELALQAVGKPAATLGEVRNRADLIVYWGCNPAEGHPRHFTRYTLTPRGRFVPEGRKGRYMVLVDVRRTASARAADEFIQIRPGKDFELIAVLRALVRGRPVDVARAEATGVPLERARSLAERMKKARFGVIFFGMGISMTRGKQLNSAALLTLAADLNQYTRFLAMPLRGHGNVTGADTVLTWQTGYPFAVNFSRGYPRFGPGEFTAVDVLVRREADAALILASDPAANFPAPAREHLARIPTIVLDPKVNETSRIARVHITTAPYGISVGGTVYRMDEIPLPLRPALPSPYPPDEEVVRRIADRVLELTGRTGSTEAGGAVASRAAEAG</sequence>
<dbReference type="SUPFAM" id="SSF53706">
    <property type="entry name" value="Formate dehydrogenase/DMSO reductase, domains 1-3"/>
    <property type="match status" value="1"/>
</dbReference>
<dbReference type="GO" id="GO:0015948">
    <property type="term" value="P:methanogenesis"/>
    <property type="evidence" value="ECO:0007669"/>
    <property type="project" value="InterPro"/>
</dbReference>
<dbReference type="Gene3D" id="3.40.228.10">
    <property type="entry name" value="Dimethylsulfoxide Reductase, domain 2"/>
    <property type="match status" value="2"/>
</dbReference>
<accession>A0AA35CJP5</accession>
<dbReference type="NCBIfam" id="TIGR03129">
    <property type="entry name" value="one_C_dehyd_B"/>
    <property type="match status" value="1"/>
</dbReference>
<dbReference type="RefSeq" id="WP_264844474.1">
    <property type="nucleotide sequence ID" value="NZ_AP025628.1"/>
</dbReference>
<keyword evidence="3" id="KW-1185">Reference proteome</keyword>
<evidence type="ECO:0000313" key="2">
    <source>
        <dbReference type="EMBL" id="BDG60452.1"/>
    </source>
</evidence>
<dbReference type="KEGG" id="cmic:caldi_15420"/>
<dbReference type="EMBL" id="AP025628">
    <property type="protein sequence ID" value="BDG60452.1"/>
    <property type="molecule type" value="Genomic_DNA"/>
</dbReference>
<keyword evidence="1" id="KW-0560">Oxidoreductase</keyword>
<dbReference type="GO" id="GO:0018493">
    <property type="term" value="F:formylmethanofuran dehydrogenase activity"/>
    <property type="evidence" value="ECO:0007669"/>
    <property type="project" value="InterPro"/>
</dbReference>
<name>A0AA35CJP5_9FIRM</name>
<dbReference type="GO" id="GO:0022904">
    <property type="term" value="P:respiratory electron transport chain"/>
    <property type="evidence" value="ECO:0007669"/>
    <property type="project" value="TreeGrafter"/>
</dbReference>
<proteinExistence type="predicted"/>
<dbReference type="InterPro" id="IPR016457">
    <property type="entry name" value="Formylmethanofuran_DH_bsu"/>
</dbReference>
<dbReference type="PANTHER" id="PTHR43105:SF14">
    <property type="entry name" value="FORMATE DEHYDROGENASE H"/>
    <property type="match status" value="1"/>
</dbReference>
<evidence type="ECO:0000256" key="1">
    <source>
        <dbReference type="ARBA" id="ARBA00023002"/>
    </source>
</evidence>